<evidence type="ECO:0000313" key="2">
    <source>
        <dbReference type="EMBL" id="MBC6992800.1"/>
    </source>
</evidence>
<gene>
    <name evidence="2" type="ORF">H9S92_01375</name>
</gene>
<dbReference type="InterPro" id="IPR050744">
    <property type="entry name" value="AI-2_Isomerase_LsrG"/>
</dbReference>
<proteinExistence type="predicted"/>
<dbReference type="Gene3D" id="3.30.70.100">
    <property type="match status" value="1"/>
</dbReference>
<feature type="domain" description="ABM" evidence="1">
    <location>
        <begin position="2"/>
        <end position="95"/>
    </location>
</feature>
<organism evidence="2 3">
    <name type="scientific">Neolewinella lacunae</name>
    <dbReference type="NCBI Taxonomy" id="1517758"/>
    <lineage>
        <taxon>Bacteria</taxon>
        <taxon>Pseudomonadati</taxon>
        <taxon>Bacteroidota</taxon>
        <taxon>Saprospiria</taxon>
        <taxon>Saprospirales</taxon>
        <taxon>Lewinellaceae</taxon>
        <taxon>Neolewinella</taxon>
    </lineage>
</organism>
<dbReference type="Proteomes" id="UP000650081">
    <property type="component" value="Unassembled WGS sequence"/>
</dbReference>
<keyword evidence="2" id="KW-0503">Monooxygenase</keyword>
<dbReference type="InterPro" id="IPR011008">
    <property type="entry name" value="Dimeric_a/b-barrel"/>
</dbReference>
<evidence type="ECO:0000259" key="1">
    <source>
        <dbReference type="PROSITE" id="PS51725"/>
    </source>
</evidence>
<evidence type="ECO:0000313" key="3">
    <source>
        <dbReference type="Proteomes" id="UP000650081"/>
    </source>
</evidence>
<dbReference type="RefSeq" id="WP_187464939.1">
    <property type="nucleotide sequence ID" value="NZ_JAUFQK010000103.1"/>
</dbReference>
<dbReference type="PROSITE" id="PS51725">
    <property type="entry name" value="ABM"/>
    <property type="match status" value="1"/>
</dbReference>
<keyword evidence="3" id="KW-1185">Reference proteome</keyword>
<reference evidence="2" key="1">
    <citation type="submission" date="2020-08" db="EMBL/GenBank/DDBJ databases">
        <title>Lewinella bacteria from marine environments.</title>
        <authorList>
            <person name="Zhong Y."/>
        </authorList>
    </citation>
    <scope>NUCLEOTIDE SEQUENCE</scope>
    <source>
        <strain evidence="2">KCTC 42187</strain>
    </source>
</reference>
<dbReference type="EMBL" id="JACSIT010000037">
    <property type="protein sequence ID" value="MBC6992800.1"/>
    <property type="molecule type" value="Genomic_DNA"/>
</dbReference>
<dbReference type="PANTHER" id="PTHR33336">
    <property type="entry name" value="QUINOL MONOOXYGENASE YGIN-RELATED"/>
    <property type="match status" value="1"/>
</dbReference>
<dbReference type="AlphaFoldDB" id="A0A923T5X6"/>
<dbReference type="InterPro" id="IPR007138">
    <property type="entry name" value="ABM_dom"/>
</dbReference>
<sequence length="112" mass="12625">MMIRIAEIEVDSAYLDDYIAILKEEAAASVLSEPGVICIYPMFQRETPSAVRLLEIYASQAAYESHLQSPHFLHYKSATRHMVKSLNLIDMEAIDPLSMSQVFAKVHAPQVE</sequence>
<keyword evidence="2" id="KW-0560">Oxidoreductase</keyword>
<name>A0A923T5X6_9BACT</name>
<dbReference type="SUPFAM" id="SSF54909">
    <property type="entry name" value="Dimeric alpha+beta barrel"/>
    <property type="match status" value="1"/>
</dbReference>
<accession>A0A923T5X6</accession>
<protein>
    <submittedName>
        <fullName evidence="2">Antibiotic biosynthesis monooxygenase</fullName>
    </submittedName>
</protein>
<dbReference type="GO" id="GO:0004497">
    <property type="term" value="F:monooxygenase activity"/>
    <property type="evidence" value="ECO:0007669"/>
    <property type="project" value="UniProtKB-KW"/>
</dbReference>
<dbReference type="Pfam" id="PF03992">
    <property type="entry name" value="ABM"/>
    <property type="match status" value="1"/>
</dbReference>
<dbReference type="PANTHER" id="PTHR33336:SF3">
    <property type="entry name" value="ABM DOMAIN-CONTAINING PROTEIN"/>
    <property type="match status" value="1"/>
</dbReference>
<comment type="caution">
    <text evidence="2">The sequence shown here is derived from an EMBL/GenBank/DDBJ whole genome shotgun (WGS) entry which is preliminary data.</text>
</comment>